<dbReference type="PANTHER" id="PTHR31672:SF13">
    <property type="entry name" value="F-BOX PROTEIN CPR30-LIKE"/>
    <property type="match status" value="1"/>
</dbReference>
<evidence type="ECO:0000313" key="3">
    <source>
        <dbReference type="Proteomes" id="UP001163823"/>
    </source>
</evidence>
<dbReference type="PANTHER" id="PTHR31672">
    <property type="entry name" value="BNACNNG10540D PROTEIN"/>
    <property type="match status" value="1"/>
</dbReference>
<comment type="caution">
    <text evidence="2">The sequence shown here is derived from an EMBL/GenBank/DDBJ whole genome shotgun (WGS) entry which is preliminary data.</text>
</comment>
<reference evidence="2" key="1">
    <citation type="journal article" date="2023" name="Science">
        <title>Elucidation of the pathway for biosynthesis of saponin adjuvants from the soapbark tree.</title>
        <authorList>
            <person name="Reed J."/>
            <person name="Orme A."/>
            <person name="El-Demerdash A."/>
            <person name="Owen C."/>
            <person name="Martin L.B.B."/>
            <person name="Misra R.C."/>
            <person name="Kikuchi S."/>
            <person name="Rejzek M."/>
            <person name="Martin A.C."/>
            <person name="Harkess A."/>
            <person name="Leebens-Mack J."/>
            <person name="Louveau T."/>
            <person name="Stephenson M.J."/>
            <person name="Osbourn A."/>
        </authorList>
    </citation>
    <scope>NUCLEOTIDE SEQUENCE</scope>
    <source>
        <strain evidence="2">S10</strain>
    </source>
</reference>
<feature type="domain" description="F-box associated beta-propeller type 1" evidence="1">
    <location>
        <begin position="40"/>
        <end position="297"/>
    </location>
</feature>
<dbReference type="InterPro" id="IPR050796">
    <property type="entry name" value="SCF_F-box_component"/>
</dbReference>
<keyword evidence="3" id="KW-1185">Reference proteome</keyword>
<name>A0AAD7VI45_QUISA</name>
<dbReference type="Proteomes" id="UP001163823">
    <property type="component" value="Chromosome 3"/>
</dbReference>
<evidence type="ECO:0000313" key="2">
    <source>
        <dbReference type="EMBL" id="KAJ7976538.1"/>
    </source>
</evidence>
<evidence type="ECO:0000259" key="1">
    <source>
        <dbReference type="Pfam" id="PF07734"/>
    </source>
</evidence>
<dbReference type="InterPro" id="IPR006527">
    <property type="entry name" value="F-box-assoc_dom_typ1"/>
</dbReference>
<dbReference type="NCBIfam" id="TIGR01640">
    <property type="entry name" value="F_box_assoc_1"/>
    <property type="match status" value="1"/>
</dbReference>
<dbReference type="AlphaFoldDB" id="A0AAD7VI45"/>
<protein>
    <submittedName>
        <fullName evidence="2">F-box protein</fullName>
    </submittedName>
</protein>
<dbReference type="InterPro" id="IPR017451">
    <property type="entry name" value="F-box-assoc_interact_dom"/>
</dbReference>
<proteinExistence type="predicted"/>
<organism evidence="2 3">
    <name type="scientific">Quillaja saponaria</name>
    <name type="common">Soap bark tree</name>
    <dbReference type="NCBI Taxonomy" id="32244"/>
    <lineage>
        <taxon>Eukaryota</taxon>
        <taxon>Viridiplantae</taxon>
        <taxon>Streptophyta</taxon>
        <taxon>Embryophyta</taxon>
        <taxon>Tracheophyta</taxon>
        <taxon>Spermatophyta</taxon>
        <taxon>Magnoliopsida</taxon>
        <taxon>eudicotyledons</taxon>
        <taxon>Gunneridae</taxon>
        <taxon>Pentapetalae</taxon>
        <taxon>rosids</taxon>
        <taxon>fabids</taxon>
        <taxon>Fabales</taxon>
        <taxon>Quillajaceae</taxon>
        <taxon>Quillaja</taxon>
    </lineage>
</organism>
<accession>A0AAD7VI45</accession>
<gene>
    <name evidence="2" type="ORF">O6P43_006309</name>
</gene>
<dbReference type="EMBL" id="JARAOO010000003">
    <property type="protein sequence ID" value="KAJ7976538.1"/>
    <property type="molecule type" value="Genomic_DNA"/>
</dbReference>
<dbReference type="Pfam" id="PF07734">
    <property type="entry name" value="FBA_1"/>
    <property type="match status" value="1"/>
</dbReference>
<sequence>MNINISLPYTVLNLQGITSSLCSHHTRVRLIVNNQLLDLPDILPTISPRKLPHPEIFDDRNIQIVGSCNGLICLVGKTYIVIWNPAIIKVTKLVRIPESSCNLSTPSPFFNFEPKIKFSVYGFGFDVVTNDYKVVRMLKFSYHDDYNDDYEGNMVIEVYNLGSDSWRKIDENQVPALIMCSLNGLRYCGTTCPNYGNKITSSKTFCWWGHDCCEAIVSFDMTTETIHQTLMPDDVNVFLRKGYMYDISTCFSVLNDYVAMIFISNVHSFHKKFFDIWVLHEFGVKDSWHKLFRVGPLQGIERVLGFLNNPNELLSEDDLGQLVIYCPTTIGIGAGRTVKLPISRTRNFLSSLLH</sequence>
<dbReference type="KEGG" id="qsa:O6P43_006309"/>